<gene>
    <name evidence="7" type="ORF">N788_10670</name>
</gene>
<dbReference type="Proteomes" id="UP000029085">
    <property type="component" value="Unassembled WGS sequence"/>
</dbReference>
<reference evidence="7 8" key="2">
    <citation type="journal article" date="2015" name="Stand. Genomic Sci.">
        <title>High quality draft genomic sequence of Arenimonas donghaensis DSM 18148(T).</title>
        <authorList>
            <person name="Chen F."/>
            <person name="Wang H."/>
            <person name="Cao Y."/>
            <person name="Li X."/>
            <person name="Wang G."/>
        </authorList>
    </citation>
    <scope>NUCLEOTIDE SEQUENCE [LARGE SCALE GENOMIC DNA]</scope>
    <source>
        <strain evidence="7 8">HO3-R19</strain>
    </source>
</reference>
<keyword evidence="8" id="KW-1185">Reference proteome</keyword>
<dbReference type="GO" id="GO:0007154">
    <property type="term" value="P:cell communication"/>
    <property type="evidence" value="ECO:0007669"/>
    <property type="project" value="InterPro"/>
</dbReference>
<evidence type="ECO:0000313" key="8">
    <source>
        <dbReference type="Proteomes" id="UP000029085"/>
    </source>
</evidence>
<evidence type="ECO:0000313" key="7">
    <source>
        <dbReference type="EMBL" id="KFL37295.1"/>
    </source>
</evidence>
<keyword evidence="1" id="KW-0732">Signal</keyword>
<dbReference type="SUPFAM" id="SSF141072">
    <property type="entry name" value="CalX-like"/>
    <property type="match status" value="3"/>
</dbReference>
<dbReference type="GO" id="GO:0030001">
    <property type="term" value="P:metal ion transport"/>
    <property type="evidence" value="ECO:0007669"/>
    <property type="project" value="TreeGrafter"/>
</dbReference>
<evidence type="ECO:0000256" key="1">
    <source>
        <dbReference type="ARBA" id="ARBA00022729"/>
    </source>
</evidence>
<dbReference type="Gene3D" id="2.60.40.2030">
    <property type="match status" value="3"/>
</dbReference>
<organism evidence="7 8">
    <name type="scientific">Arenimonas donghaensis DSM 18148 = HO3-R19</name>
    <dbReference type="NCBI Taxonomy" id="1121014"/>
    <lineage>
        <taxon>Bacteria</taxon>
        <taxon>Pseudomonadati</taxon>
        <taxon>Pseudomonadota</taxon>
        <taxon>Gammaproteobacteria</taxon>
        <taxon>Lysobacterales</taxon>
        <taxon>Lysobacteraceae</taxon>
        <taxon>Arenimonas</taxon>
    </lineage>
</organism>
<feature type="domain" description="Calx-beta" evidence="6">
    <location>
        <begin position="501"/>
        <end position="607"/>
    </location>
</feature>
<evidence type="ECO:0000256" key="2">
    <source>
        <dbReference type="ARBA" id="ARBA00022737"/>
    </source>
</evidence>
<dbReference type="PANTHER" id="PTHR11878">
    <property type="entry name" value="SODIUM/CALCIUM EXCHANGER"/>
    <property type="match status" value="1"/>
</dbReference>
<dbReference type="STRING" id="1121014.N788_10670"/>
<dbReference type="PANTHER" id="PTHR11878:SF65">
    <property type="entry name" value="NA_CA-EXCHANGE PROTEIN, ISOFORM G"/>
    <property type="match status" value="1"/>
</dbReference>
<keyword evidence="4" id="KW-0406">Ion transport</keyword>
<reference evidence="8" key="1">
    <citation type="submission" date="2013-08" db="EMBL/GenBank/DDBJ databases">
        <title>Genome sequencing of Arenimonas donghaensis.</title>
        <authorList>
            <person name="Chen F."/>
            <person name="Wang G."/>
        </authorList>
    </citation>
    <scope>NUCLEOTIDE SEQUENCE [LARGE SCALE GENOMIC DNA]</scope>
    <source>
        <strain evidence="8">HO3-R19</strain>
    </source>
</reference>
<dbReference type="PATRIC" id="fig|1121014.3.peg.891"/>
<keyword evidence="4" id="KW-0813">Transport</keyword>
<dbReference type="Gene3D" id="3.40.390.10">
    <property type="entry name" value="Collagenase (Catalytic Domain)"/>
    <property type="match status" value="1"/>
</dbReference>
<protein>
    <recommendedName>
        <fullName evidence="6">Calx-beta domain-containing protein</fullName>
    </recommendedName>
</protein>
<keyword evidence="2" id="KW-0677">Repeat</keyword>
<dbReference type="SUPFAM" id="SSF55486">
    <property type="entry name" value="Metalloproteases ('zincins'), catalytic domain"/>
    <property type="match status" value="1"/>
</dbReference>
<dbReference type="InterPro" id="IPR051171">
    <property type="entry name" value="CaCA"/>
</dbReference>
<accession>A0A087MK92</accession>
<dbReference type="InterPro" id="IPR003644">
    <property type="entry name" value="Calx_beta"/>
</dbReference>
<dbReference type="GO" id="GO:0016020">
    <property type="term" value="C:membrane"/>
    <property type="evidence" value="ECO:0007669"/>
    <property type="project" value="InterPro"/>
</dbReference>
<dbReference type="InterPro" id="IPR024079">
    <property type="entry name" value="MetalloPept_cat_dom_sf"/>
</dbReference>
<dbReference type="Pfam" id="PF03160">
    <property type="entry name" value="Calx-beta"/>
    <property type="match status" value="3"/>
</dbReference>
<dbReference type="GO" id="GO:0008237">
    <property type="term" value="F:metallopeptidase activity"/>
    <property type="evidence" value="ECO:0007669"/>
    <property type="project" value="InterPro"/>
</dbReference>
<dbReference type="SMART" id="SM00237">
    <property type="entry name" value="Calx_beta"/>
    <property type="match status" value="3"/>
</dbReference>
<dbReference type="InterPro" id="IPR038081">
    <property type="entry name" value="CalX-like_sf"/>
</dbReference>
<dbReference type="Pfam" id="PF13583">
    <property type="entry name" value="Reprolysin_4"/>
    <property type="match status" value="1"/>
</dbReference>
<evidence type="ECO:0000256" key="5">
    <source>
        <dbReference type="SAM" id="MobiDB-lite"/>
    </source>
</evidence>
<sequence>MIVPEDMRKSAAVAEDGRRAVTVDARVLQAPARPGQPIGPALPGDERELRFVRKVQRPDGLLTWIGEIDTDLGPQSVVFTVGDGISFGRIPGKDGRADQVETNGSGTWWVPAGEAGRYVEPFGPDVVKPPLPDEASLRLRREQEGRAAKAGGEPVIDIVVVYTGNLVDLWGGDAIVQARIAQLEALSNQAYADSQANVRIRVVGRHMVDYALRNDNGDALDDITQPGSKPIKIEVDRLRAQYGADMVAMLRNFDRYRQSNCGVAWLLGYHGGAFDPTRAFSVSGDRGFGREACSEWTFTHELGHNMGATHDFDTEDGDYGAYTYSRGYRRTLEPERGFGTIMAYLDGPQARIGYLSNPRITACMGVPCGDAAQADNARGVGQSAPIISAFRPARNEALPGISVSDVRVDEGNSGFTPVTFLVQLTRPAPGPVEFGVFTSNGTAVANGDYTSLSLDGLVIPAGQTQRTVQVQVRGDSVVERNEHFALNLRDVEGAVVLDGQGVATIVSDESVPTLSVLDTQVPEGDSGTTDVVFTVTLSHPSTGLVGFEAQTHPYAADPFSASEGSDFPSVLVQSLSIPPGATSAQFTVPANGDTQPEEDERFYVVLSHVTGAMLGDDNAVAVLLDDDGGPTDQPRLSVGNAVVTEGHAGQARLRFPIQLSQPAAAPVSFDLRTVDRSAFAGSDYLHRQDAGVRLDPGETVLYYDVVVLGDVQVEANENLVVVASNVSGARPVRLRGFGTILNDDVPGGAQAARDDRFVLRENAGPTLLDVFANDDLAAALAGPGQLAIATPPTLGTATVETAGTSAPTDDRIRYVPPANTTGTTSLVYRYCVDGGTCHEATVRIHLRPFTDIGIEADAAAGFHDRAGEGLRALPSLRFAATPLVAPRVDILDTPADETPSNAWDNGREGSAFTRVEVPAAPAGRWRVLADLRAPGGATLDLIAGRDGNGDGQPALAEVACVSAMNAGVERCEIELDATGSPQHVWLMAHNRGTRLEQARLEVFLVPPGQGDGTLVATGPGQLAAGASFDLRLGWRDHGLLPGESRAGYVDVISAGVTTGSVPVRVDRINPINAALVLDSGQPQALRLLPGTAQDRIFIDVPAGASRLDVQTTSGQNVDLYLAPAPASSPAISPAPGRAQAVASAVGASGNEFLSVSGAGLVPGRWYVTPVNSDDVPASLTLTATVVGAAPIVRPGSYFNAARSGHGLFLYPAGDQWAGLWYTYLQDGSSTWYYLQGPAPGPTGVWQGALYRAAWNGNSNTLSAIGRGIVTPTGPDAFRFSYELDGETGSEPMAALGRGCPDLAGQPLDASSHWFDPARAGTGYSVQLFPDYEFYAAFVYDGQGVARFLTAEAGSFRGADATMPLEQLTGFCPLCERTGAPMRADIGTLRRRFNAGGLVQMQLDAIYTGGVPGTWTGNDSVQPLGGPGTTQGCPTP</sequence>
<feature type="region of interest" description="Disordered" evidence="5">
    <location>
        <begin position="1416"/>
        <end position="1435"/>
    </location>
</feature>
<feature type="domain" description="Calx-beta" evidence="6">
    <location>
        <begin position="619"/>
        <end position="724"/>
    </location>
</feature>
<name>A0A087MK92_9GAMM</name>
<keyword evidence="3" id="KW-0106">Calcium</keyword>
<comment type="caution">
    <text evidence="7">The sequence shown here is derived from an EMBL/GenBank/DDBJ whole genome shotgun (WGS) entry which is preliminary data.</text>
</comment>
<proteinExistence type="predicted"/>
<dbReference type="Gene3D" id="2.60.120.380">
    <property type="match status" value="1"/>
</dbReference>
<dbReference type="EMBL" id="AVCJ01000005">
    <property type="protein sequence ID" value="KFL37295.1"/>
    <property type="molecule type" value="Genomic_DNA"/>
</dbReference>
<feature type="domain" description="Calx-beta" evidence="6">
    <location>
        <begin position="393"/>
        <end position="489"/>
    </location>
</feature>
<evidence type="ECO:0000256" key="3">
    <source>
        <dbReference type="ARBA" id="ARBA00022837"/>
    </source>
</evidence>
<evidence type="ECO:0000259" key="6">
    <source>
        <dbReference type="SMART" id="SM00237"/>
    </source>
</evidence>
<evidence type="ECO:0000256" key="4">
    <source>
        <dbReference type="ARBA" id="ARBA00023065"/>
    </source>
</evidence>